<feature type="transmembrane region" description="Helical" evidence="1">
    <location>
        <begin position="44"/>
        <end position="67"/>
    </location>
</feature>
<reference evidence="2" key="1">
    <citation type="submission" date="2015-05" db="EMBL/GenBank/DDBJ databases">
        <authorList>
            <person name="Wang D.B."/>
            <person name="Wang M."/>
        </authorList>
    </citation>
    <scope>NUCLEOTIDE SEQUENCE [LARGE SCALE GENOMIC DNA]</scope>
    <source>
        <strain evidence="2">DU22</strain>
    </source>
</reference>
<dbReference type="STRING" id="544718.AAX25_01035"/>
<evidence type="ECO:0000313" key="5">
    <source>
        <dbReference type="Proteomes" id="UP000308001"/>
    </source>
</evidence>
<accession>A0A1C0B8X8</accession>
<evidence type="ECO:0000256" key="1">
    <source>
        <dbReference type="SAM" id="Phobius"/>
    </source>
</evidence>
<keyword evidence="1" id="KW-0812">Transmembrane</keyword>
<keyword evidence="1" id="KW-0472">Membrane</keyword>
<reference evidence="3 5" key="3">
    <citation type="submission" date="2019-05" db="EMBL/GenBank/DDBJ databases">
        <title>Arcobacter cibarius and Arcobacter thereius providing challenges in identification an antibiotic susceptibility and Quinolone resistance.</title>
        <authorList>
            <person name="Busch A."/>
            <person name="Hanel I."/>
            <person name="Hotzel H."/>
            <person name="Tomaso H."/>
        </authorList>
    </citation>
    <scope>NUCLEOTIDE SEQUENCE [LARGE SCALE GENOMIC DNA]</scope>
    <source>
        <strain evidence="3 5">17CS1191_2</strain>
    </source>
</reference>
<protein>
    <submittedName>
        <fullName evidence="2">Uncharacterized protein</fullName>
    </submittedName>
</protein>
<evidence type="ECO:0000313" key="2">
    <source>
        <dbReference type="EMBL" id="OCM00045.1"/>
    </source>
</evidence>
<dbReference type="Proteomes" id="UP000093281">
    <property type="component" value="Unassembled WGS sequence"/>
</dbReference>
<feature type="transmembrane region" description="Helical" evidence="1">
    <location>
        <begin position="7"/>
        <end position="24"/>
    </location>
</feature>
<gene>
    <name evidence="2" type="ORF">AAX29_00035</name>
    <name evidence="3" type="ORF">FE246_09600</name>
</gene>
<organism evidence="2 4">
    <name type="scientific">Aliarcobacter thereius</name>
    <dbReference type="NCBI Taxonomy" id="544718"/>
    <lineage>
        <taxon>Bacteria</taxon>
        <taxon>Pseudomonadati</taxon>
        <taxon>Campylobacterota</taxon>
        <taxon>Epsilonproteobacteria</taxon>
        <taxon>Campylobacterales</taxon>
        <taxon>Arcobacteraceae</taxon>
        <taxon>Aliarcobacter</taxon>
    </lineage>
</organism>
<keyword evidence="1" id="KW-1133">Transmembrane helix</keyword>
<evidence type="ECO:0000313" key="4">
    <source>
        <dbReference type="Proteomes" id="UP000093281"/>
    </source>
</evidence>
<sequence length="335" mass="38728">MGLKNYIIATILLMVIVYAFVHSLQLSAYTLTLLGNSWTMPAELWILVPMLFLVLLTYLHMAFYTLVEGFKSRFLKQDIKNIFDLIRTKLIEDDKKVVFKTKEFKELSKVVSNIKFDLKSTIANFSNEDLNIAIRTINDINAGAYIKDLKSKQGTKLYEKNIKNRIKDDADFAVEVVKRADKYSYDLQKTALLKVIEDKSLTTVKKAYAYVKLDKELVTAILKKDIETDDFSLGYEEVIRILKDLKLSKEDFVEFAKLYEDSEKPDILILLFEKLSSENEDATDAYLYVLNKFEMKDKLREFLIGSADDEYVAFKALLDLKDAGKLYSLESISYK</sequence>
<dbReference type="EMBL" id="VBUF01000006">
    <property type="protein sequence ID" value="TLS70849.1"/>
    <property type="molecule type" value="Genomic_DNA"/>
</dbReference>
<dbReference type="AlphaFoldDB" id="A0A1C0B8X8"/>
<comment type="caution">
    <text evidence="2">The sequence shown here is derived from an EMBL/GenBank/DDBJ whole genome shotgun (WGS) entry which is preliminary data.</text>
</comment>
<dbReference type="Proteomes" id="UP000308001">
    <property type="component" value="Unassembled WGS sequence"/>
</dbReference>
<dbReference type="EMBL" id="LCUJ01000001">
    <property type="protein sequence ID" value="OCM00045.1"/>
    <property type="molecule type" value="Genomic_DNA"/>
</dbReference>
<evidence type="ECO:0000313" key="3">
    <source>
        <dbReference type="EMBL" id="TLS70849.1"/>
    </source>
</evidence>
<dbReference type="RefSeq" id="WP_066183109.1">
    <property type="nucleotide sequence ID" value="NZ_LCUJ01000001.1"/>
</dbReference>
<reference evidence="4" key="2">
    <citation type="submission" date="2015-05" db="EMBL/GenBank/DDBJ databases">
        <authorList>
            <person name="Rovetto F."/>
            <person name="Cocolin L."/>
            <person name="Illeghems K."/>
            <person name="Van Nieuwerburgh F."/>
            <person name="Houf K."/>
        </authorList>
    </citation>
    <scope>NUCLEOTIDE SEQUENCE [LARGE SCALE GENOMIC DNA]</scope>
    <source>
        <strain evidence="4">DU22</strain>
    </source>
</reference>
<dbReference type="OrthoDB" id="5338103at2"/>
<proteinExistence type="predicted"/>
<name>A0A1C0B8X8_9BACT</name>